<keyword evidence="10" id="KW-1185">Reference proteome</keyword>
<dbReference type="KEGG" id="grc:GI584_12175"/>
<name>A0A5Q2TKY9_9BACI</name>
<evidence type="ECO:0000256" key="5">
    <source>
        <dbReference type="ARBA" id="ARBA00031399"/>
    </source>
</evidence>
<dbReference type="AlphaFoldDB" id="A0A5Q2TKY9"/>
<evidence type="ECO:0000256" key="7">
    <source>
        <dbReference type="SAM" id="Phobius"/>
    </source>
</evidence>
<evidence type="ECO:0000256" key="4">
    <source>
        <dbReference type="ARBA" id="ARBA00024688"/>
    </source>
</evidence>
<proteinExistence type="predicted"/>
<keyword evidence="3" id="KW-0186">Copper</keyword>
<dbReference type="SUPFAM" id="SSF49503">
    <property type="entry name" value="Cupredoxins"/>
    <property type="match status" value="1"/>
</dbReference>
<dbReference type="PANTHER" id="PTHR42838">
    <property type="entry name" value="CYTOCHROME C OXIDASE SUBUNIT II"/>
    <property type="match status" value="1"/>
</dbReference>
<dbReference type="GO" id="GO:0016020">
    <property type="term" value="C:membrane"/>
    <property type="evidence" value="ECO:0007669"/>
    <property type="project" value="InterPro"/>
</dbReference>
<evidence type="ECO:0000256" key="2">
    <source>
        <dbReference type="ARBA" id="ARBA00022723"/>
    </source>
</evidence>
<keyword evidence="2" id="KW-0479">Metal-binding</keyword>
<dbReference type="PROSITE" id="PS00078">
    <property type="entry name" value="COX2"/>
    <property type="match status" value="1"/>
</dbReference>
<keyword evidence="7" id="KW-0812">Transmembrane</keyword>
<dbReference type="RefSeq" id="WP_153791398.1">
    <property type="nucleotide sequence ID" value="NZ_CP045915.1"/>
</dbReference>
<evidence type="ECO:0000313" key="9">
    <source>
        <dbReference type="EMBL" id="QGH34742.1"/>
    </source>
</evidence>
<dbReference type="InterPro" id="IPR051403">
    <property type="entry name" value="NosZ/Cyto_c_oxidase_sub2"/>
</dbReference>
<dbReference type="InterPro" id="IPR002429">
    <property type="entry name" value="CcO_II-like_C"/>
</dbReference>
<feature type="transmembrane region" description="Helical" evidence="7">
    <location>
        <begin position="9"/>
        <end position="31"/>
    </location>
</feature>
<evidence type="ECO:0000256" key="6">
    <source>
        <dbReference type="ARBA" id="ARBA00047816"/>
    </source>
</evidence>
<comment type="subcellular location">
    <subcellularLocation>
        <location evidence="1">Cell envelope</location>
    </subcellularLocation>
</comment>
<dbReference type="GO" id="GO:0004129">
    <property type="term" value="F:cytochrome-c oxidase activity"/>
    <property type="evidence" value="ECO:0007669"/>
    <property type="project" value="UniProtKB-EC"/>
</dbReference>
<dbReference type="PROSITE" id="PS50857">
    <property type="entry name" value="COX2_CUA"/>
    <property type="match status" value="1"/>
</dbReference>
<accession>A0A5Q2TKY9</accession>
<gene>
    <name evidence="9" type="ORF">GI584_12175</name>
</gene>
<dbReference type="PANTHER" id="PTHR42838:SF2">
    <property type="entry name" value="NITROUS-OXIDE REDUCTASE"/>
    <property type="match status" value="1"/>
</dbReference>
<sequence>MHIHKYEKLWLIFGVGSLILFLVILAIGAFYKEIHPPSHMDTIDPKNVQEHESFKEENLGLRQVGENEYIVNVLSSGFYYDLGKDENDKAVNTIRIPVGAKVLFQTTSTDVVHGFQIAGTNVNMMVEPGHISTLETVMQKPGTYTLLCNEYCGSGHHYMAATVEVFEP</sequence>
<evidence type="ECO:0000259" key="8">
    <source>
        <dbReference type="PROSITE" id="PS50857"/>
    </source>
</evidence>
<dbReference type="InterPro" id="IPR001505">
    <property type="entry name" value="Copper_CuA"/>
</dbReference>
<dbReference type="Pfam" id="PF00116">
    <property type="entry name" value="COX2"/>
    <property type="match status" value="1"/>
</dbReference>
<protein>
    <recommendedName>
        <fullName evidence="5">Cytochrome aa3 subunit 2</fullName>
    </recommendedName>
</protein>
<dbReference type="InterPro" id="IPR008972">
    <property type="entry name" value="Cupredoxin"/>
</dbReference>
<dbReference type="GO" id="GO:0005507">
    <property type="term" value="F:copper ion binding"/>
    <property type="evidence" value="ECO:0007669"/>
    <property type="project" value="InterPro"/>
</dbReference>
<dbReference type="Proteomes" id="UP000339690">
    <property type="component" value="Chromosome"/>
</dbReference>
<reference evidence="9 10" key="1">
    <citation type="submission" date="2019-11" db="EMBL/GenBank/DDBJ databases">
        <title>Gracilibacillus salitolerans sp. nov., a moderate halophile isolated from a saline soil in northwest China.</title>
        <authorList>
            <person name="Gan L."/>
        </authorList>
    </citation>
    <scope>NUCLEOTIDE SEQUENCE [LARGE SCALE GENOMIC DNA]</scope>
    <source>
        <strain evidence="9 10">SCU50</strain>
    </source>
</reference>
<dbReference type="EMBL" id="CP045915">
    <property type="protein sequence ID" value="QGH34742.1"/>
    <property type="molecule type" value="Genomic_DNA"/>
</dbReference>
<evidence type="ECO:0000256" key="3">
    <source>
        <dbReference type="ARBA" id="ARBA00023008"/>
    </source>
</evidence>
<comment type="function">
    <text evidence="4">Subunits I and II form the functional core of the enzyme complex. Electrons originating in cytochrome c are transferred via heme a and Cu(A) to the binuclear center formed by heme a3 and Cu(B).</text>
</comment>
<dbReference type="CDD" id="cd13913">
    <property type="entry name" value="ba3_CcO_II_C"/>
    <property type="match status" value="1"/>
</dbReference>
<comment type="catalytic activity">
    <reaction evidence="6">
        <text>4 Fe(II)-[cytochrome c] + O2 + 8 H(+)(in) = 4 Fe(III)-[cytochrome c] + 2 H2O + 4 H(+)(out)</text>
        <dbReference type="Rhea" id="RHEA:11436"/>
        <dbReference type="Rhea" id="RHEA-COMP:10350"/>
        <dbReference type="Rhea" id="RHEA-COMP:14399"/>
        <dbReference type="ChEBI" id="CHEBI:15377"/>
        <dbReference type="ChEBI" id="CHEBI:15378"/>
        <dbReference type="ChEBI" id="CHEBI:15379"/>
        <dbReference type="ChEBI" id="CHEBI:29033"/>
        <dbReference type="ChEBI" id="CHEBI:29034"/>
        <dbReference type="EC" id="7.1.1.9"/>
    </reaction>
</comment>
<evidence type="ECO:0000256" key="1">
    <source>
        <dbReference type="ARBA" id="ARBA00004196"/>
    </source>
</evidence>
<keyword evidence="7" id="KW-1133">Transmembrane helix</keyword>
<dbReference type="Gene3D" id="2.60.40.420">
    <property type="entry name" value="Cupredoxins - blue copper proteins"/>
    <property type="match status" value="1"/>
</dbReference>
<keyword evidence="7" id="KW-0472">Membrane</keyword>
<evidence type="ECO:0000313" key="10">
    <source>
        <dbReference type="Proteomes" id="UP000339690"/>
    </source>
</evidence>
<organism evidence="9 10">
    <name type="scientific">Gracilibacillus salitolerans</name>
    <dbReference type="NCBI Taxonomy" id="2663022"/>
    <lineage>
        <taxon>Bacteria</taxon>
        <taxon>Bacillati</taxon>
        <taxon>Bacillota</taxon>
        <taxon>Bacilli</taxon>
        <taxon>Bacillales</taxon>
        <taxon>Bacillaceae</taxon>
        <taxon>Gracilibacillus</taxon>
    </lineage>
</organism>
<feature type="domain" description="Cytochrome oxidase subunit II copper A binding" evidence="8">
    <location>
        <begin position="66"/>
        <end position="168"/>
    </location>
</feature>
<dbReference type="GO" id="GO:0030313">
    <property type="term" value="C:cell envelope"/>
    <property type="evidence" value="ECO:0007669"/>
    <property type="project" value="UniProtKB-SubCell"/>
</dbReference>
<dbReference type="InterPro" id="IPR034214">
    <property type="entry name" value="Ba3_CcO_II_C"/>
</dbReference>